<reference evidence="3" key="1">
    <citation type="journal article" date="2013" name="Genome Announc.">
        <title>Draft Genome Sequence of the Dimorphic Prosthecate Bacterium Brevundimonas abyssalis TAR-001T.</title>
        <authorList>
            <person name="Tsubouchi T."/>
            <person name="Nishi S."/>
            <person name="Usui K."/>
            <person name="Shimane Y."/>
            <person name="Takaki Y."/>
            <person name="Maruyama T."/>
            <person name="Hatada Y."/>
        </authorList>
    </citation>
    <scope>NUCLEOTIDE SEQUENCE [LARGE SCALE GENOMIC DNA]</scope>
    <source>
        <strain evidence="3">TAR-001</strain>
    </source>
</reference>
<proteinExistence type="predicted"/>
<evidence type="ECO:0000313" key="2">
    <source>
        <dbReference type="EMBL" id="GAD59965.1"/>
    </source>
</evidence>
<dbReference type="RefSeq" id="WP_021698059.1">
    <property type="nucleotide sequence ID" value="NZ_BATC01000046.1"/>
</dbReference>
<comment type="caution">
    <text evidence="2">The sequence shown here is derived from an EMBL/GenBank/DDBJ whole genome shotgun (WGS) entry which is preliminary data.</text>
</comment>
<accession>A0A8E0TS57</accession>
<dbReference type="SUPFAM" id="SSF52799">
    <property type="entry name" value="(Phosphotyrosine protein) phosphatases II"/>
    <property type="match status" value="1"/>
</dbReference>
<dbReference type="Gene3D" id="3.90.190.10">
    <property type="entry name" value="Protein tyrosine phosphatase superfamily"/>
    <property type="match status" value="1"/>
</dbReference>
<dbReference type="InterPro" id="IPR029021">
    <property type="entry name" value="Prot-tyrosine_phosphatase-like"/>
</dbReference>
<evidence type="ECO:0000259" key="1">
    <source>
        <dbReference type="Pfam" id="PF04273"/>
    </source>
</evidence>
<organism evidence="2 3">
    <name type="scientific">Brevundimonas abyssalis TAR-001</name>
    <dbReference type="NCBI Taxonomy" id="1391729"/>
    <lineage>
        <taxon>Bacteria</taxon>
        <taxon>Pseudomonadati</taxon>
        <taxon>Pseudomonadota</taxon>
        <taxon>Alphaproteobacteria</taxon>
        <taxon>Caulobacterales</taxon>
        <taxon>Caulobacteraceae</taxon>
        <taxon>Brevundimonas</taxon>
    </lineage>
</organism>
<dbReference type="Proteomes" id="UP000016569">
    <property type="component" value="Unassembled WGS sequence"/>
</dbReference>
<dbReference type="GO" id="GO:0016787">
    <property type="term" value="F:hydrolase activity"/>
    <property type="evidence" value="ECO:0007669"/>
    <property type="project" value="InterPro"/>
</dbReference>
<dbReference type="EMBL" id="BATC01000046">
    <property type="protein sequence ID" value="GAD59965.1"/>
    <property type="molecule type" value="Genomic_DNA"/>
</dbReference>
<dbReference type="NCBIfam" id="TIGR01244">
    <property type="entry name" value="TIGR01244 family sulfur transferase"/>
    <property type="match status" value="1"/>
</dbReference>
<evidence type="ECO:0000313" key="3">
    <source>
        <dbReference type="Proteomes" id="UP000016569"/>
    </source>
</evidence>
<gene>
    <name evidence="2" type="ORF">MBEBAB_2215</name>
</gene>
<sequence length="133" mass="13744">MSFRPLAPGVRVWGQIHADDVVRAKDLGVTLIVNNRPDGEEPGQPASAQVEAWARAAGLDYASVPVRGRPTPEDAAALADLLAKTDSALIFCRSGMRSTAAWAMAQTASGAMSPDEARAAAAAAGYDLSGLPL</sequence>
<dbReference type="AlphaFoldDB" id="A0A8E0TS57"/>
<name>A0A8E0TS57_9CAUL</name>
<dbReference type="Pfam" id="PF04273">
    <property type="entry name" value="BLH_phosphatase"/>
    <property type="match status" value="1"/>
</dbReference>
<protein>
    <submittedName>
        <fullName evidence="2">Sulfide-quinone reductase</fullName>
    </submittedName>
</protein>
<keyword evidence="3" id="KW-1185">Reference proteome</keyword>
<feature type="domain" description="Beta-lactamase hydrolase-like protein phosphatase-like" evidence="1">
    <location>
        <begin position="3"/>
        <end position="107"/>
    </location>
</feature>
<dbReference type="InterPro" id="IPR005939">
    <property type="entry name" value="BLH_phosphatase-like"/>
</dbReference>